<dbReference type="AlphaFoldDB" id="A0A1Q9D4A4"/>
<name>A0A1Q9D4A4_SYMMI</name>
<dbReference type="InterPro" id="IPR016187">
    <property type="entry name" value="CTDL_fold"/>
</dbReference>
<dbReference type="EMBL" id="LSRX01000731">
    <property type="protein sequence ID" value="OLP90023.1"/>
    <property type="molecule type" value="Genomic_DNA"/>
</dbReference>
<organism evidence="2 3">
    <name type="scientific">Symbiodinium microadriaticum</name>
    <name type="common">Dinoflagellate</name>
    <name type="synonym">Zooxanthella microadriatica</name>
    <dbReference type="NCBI Taxonomy" id="2951"/>
    <lineage>
        <taxon>Eukaryota</taxon>
        <taxon>Sar</taxon>
        <taxon>Alveolata</taxon>
        <taxon>Dinophyceae</taxon>
        <taxon>Suessiales</taxon>
        <taxon>Symbiodiniaceae</taxon>
        <taxon>Symbiodinium</taxon>
    </lineage>
</organism>
<feature type="region of interest" description="Disordered" evidence="1">
    <location>
        <begin position="145"/>
        <end position="382"/>
    </location>
</feature>
<evidence type="ECO:0000313" key="2">
    <source>
        <dbReference type="EMBL" id="OLP90023.1"/>
    </source>
</evidence>
<keyword evidence="3" id="KW-1185">Reference proteome</keyword>
<feature type="compositionally biased region" description="Basic and acidic residues" evidence="1">
    <location>
        <begin position="55"/>
        <end position="68"/>
    </location>
</feature>
<feature type="compositionally biased region" description="Basic and acidic residues" evidence="1">
    <location>
        <begin position="330"/>
        <end position="342"/>
    </location>
</feature>
<protein>
    <recommendedName>
        <fullName evidence="4">C-type lectin domain-containing protein</fullName>
    </recommendedName>
</protein>
<feature type="region of interest" description="Disordered" evidence="1">
    <location>
        <begin position="55"/>
        <end position="98"/>
    </location>
</feature>
<evidence type="ECO:0008006" key="4">
    <source>
        <dbReference type="Google" id="ProtNLM"/>
    </source>
</evidence>
<feature type="compositionally biased region" description="Basic residues" evidence="1">
    <location>
        <begin position="76"/>
        <end position="87"/>
    </location>
</feature>
<dbReference type="SUPFAM" id="SSF56436">
    <property type="entry name" value="C-type lectin-like"/>
    <property type="match status" value="1"/>
</dbReference>
<accession>A0A1Q9D4A4</accession>
<evidence type="ECO:0000256" key="1">
    <source>
        <dbReference type="SAM" id="MobiDB-lite"/>
    </source>
</evidence>
<feature type="compositionally biased region" description="Low complexity" evidence="1">
    <location>
        <begin position="280"/>
        <end position="291"/>
    </location>
</feature>
<feature type="compositionally biased region" description="Basic and acidic residues" evidence="1">
    <location>
        <begin position="292"/>
        <end position="305"/>
    </location>
</feature>
<evidence type="ECO:0000313" key="3">
    <source>
        <dbReference type="Proteomes" id="UP000186817"/>
    </source>
</evidence>
<feature type="compositionally biased region" description="Basic residues" evidence="1">
    <location>
        <begin position="147"/>
        <end position="164"/>
    </location>
</feature>
<comment type="caution">
    <text evidence="2">The sequence shown here is derived from an EMBL/GenBank/DDBJ whole genome shotgun (WGS) entry which is preliminary data.</text>
</comment>
<feature type="compositionally biased region" description="Basic and acidic residues" evidence="1">
    <location>
        <begin position="225"/>
        <end position="245"/>
    </location>
</feature>
<proteinExistence type="predicted"/>
<feature type="region of interest" description="Disordered" evidence="1">
    <location>
        <begin position="425"/>
        <end position="455"/>
    </location>
</feature>
<dbReference type="OrthoDB" id="448275at2759"/>
<feature type="compositionally biased region" description="Basic and acidic residues" evidence="1">
    <location>
        <begin position="257"/>
        <end position="277"/>
    </location>
</feature>
<feature type="region of interest" description="Disordered" evidence="1">
    <location>
        <begin position="621"/>
        <end position="650"/>
    </location>
</feature>
<feature type="compositionally biased region" description="Acidic residues" evidence="1">
    <location>
        <begin position="639"/>
        <end position="650"/>
    </location>
</feature>
<reference evidence="2 3" key="1">
    <citation type="submission" date="2016-02" db="EMBL/GenBank/DDBJ databases">
        <title>Genome analysis of coral dinoflagellate symbionts highlights evolutionary adaptations to a symbiotic lifestyle.</title>
        <authorList>
            <person name="Aranda M."/>
            <person name="Li Y."/>
            <person name="Liew Y.J."/>
            <person name="Baumgarten S."/>
            <person name="Simakov O."/>
            <person name="Wilson M."/>
            <person name="Piel J."/>
            <person name="Ashoor H."/>
            <person name="Bougouffa S."/>
            <person name="Bajic V.B."/>
            <person name="Ryu T."/>
            <person name="Ravasi T."/>
            <person name="Bayer T."/>
            <person name="Micklem G."/>
            <person name="Kim H."/>
            <person name="Bhak J."/>
            <person name="Lajeunesse T.C."/>
            <person name="Voolstra C.R."/>
        </authorList>
    </citation>
    <scope>NUCLEOTIDE SEQUENCE [LARGE SCALE GENOMIC DNA]</scope>
    <source>
        <strain evidence="2 3">CCMP2467</strain>
    </source>
</reference>
<dbReference type="CDD" id="cd00037">
    <property type="entry name" value="CLECT"/>
    <property type="match status" value="1"/>
</dbReference>
<gene>
    <name evidence="2" type="ORF">AK812_SmicGene28443</name>
</gene>
<sequence>MSKSAGSCGHCQRHAAARLRQYLVPVPGQPDTVLWWLLLQEMSLIVEKRLGSEKLSADTSMHRARPDPPEDPLPVSKRKSKSGKRKAGPWLNTDHPMNFDSWDEPVQPNASSGADVMGPKLGAFALKAFKVPTQKQLEFWQTDSMPTRHHLPNPKGQRINRRRNRQEQWMSGDWPPGGANEEVARDRAGANSKEEAKEVKTTDANSKVGTAATESGDWPPGGAKAVKEEVAPEQEKDAKTTDADSKVATAAVGGGGVKEEVAPTEEAKEVRMSDVDAKVATAADPTPSSASRFEEHRPHSEERPRAPLRRQLPIPLGQRTIGGQLRQRRVKEEVVPEKEVKMAETGSNVSEAAVPSPRCTSSSATQHRVSVRPQDREGLQQAPWRRRVLRRQLRQQRVKEEVVPEKEMRTKDVEVQDRASVLPQALQRAPWRSSRRTGSVRCEHSESASRTPSGSAARVATNLKFVWDVAKHGFVRAKKGEGPEVVLSWCMAARRLLAQALPGALRKDGEERRRGRRYAAPPCGSHIETWADAEEVCAEMGGHLMSGPRENLARAVKNLQPGIPDTDFVTWTDEGDEPGEFRDDDAHCAGSLAAGYLFATPCEVKMRYLCSVMAQLDNRSTTCPDVPDEGWSSTWPCEQEQEAEPSDNAN</sequence>
<feature type="compositionally biased region" description="Basic and acidic residues" evidence="1">
    <location>
        <begin position="182"/>
        <end position="201"/>
    </location>
</feature>
<feature type="compositionally biased region" description="Polar residues" evidence="1">
    <location>
        <begin position="358"/>
        <end position="368"/>
    </location>
</feature>
<dbReference type="Proteomes" id="UP000186817">
    <property type="component" value="Unassembled WGS sequence"/>
</dbReference>